<reference evidence="2 3" key="1">
    <citation type="journal article" date="2019" name="Microb. Cell Fact.">
        <title>Exploring novel herbicidin analogues by transcriptional regulator overexpression and MS/MS molecular networking.</title>
        <authorList>
            <person name="Shi Y."/>
            <person name="Gu R."/>
            <person name="Li Y."/>
            <person name="Wang X."/>
            <person name="Ren W."/>
            <person name="Li X."/>
            <person name="Wang L."/>
            <person name="Xie Y."/>
            <person name="Hong B."/>
        </authorList>
    </citation>
    <scope>NUCLEOTIDE SEQUENCE [LARGE SCALE GENOMIC DNA]</scope>
    <source>
        <strain evidence="2 3">US-43</strain>
    </source>
</reference>
<dbReference type="RefSeq" id="WP_152265199.1">
    <property type="nucleotide sequence ID" value="NZ_VOKX01000106.1"/>
</dbReference>
<gene>
    <name evidence="2" type="ORF">FRZ00_26340</name>
</gene>
<keyword evidence="3" id="KW-1185">Reference proteome</keyword>
<proteinExistence type="predicted"/>
<evidence type="ECO:0000313" key="2">
    <source>
        <dbReference type="EMBL" id="KAB7835742.1"/>
    </source>
</evidence>
<dbReference type="Proteomes" id="UP000327000">
    <property type="component" value="Unassembled WGS sequence"/>
</dbReference>
<name>A0A5N5W1I0_STRMB</name>
<feature type="region of interest" description="Disordered" evidence="1">
    <location>
        <begin position="213"/>
        <end position="236"/>
    </location>
</feature>
<dbReference type="EMBL" id="VOKX01000106">
    <property type="protein sequence ID" value="KAB7835742.1"/>
    <property type="molecule type" value="Genomic_DNA"/>
</dbReference>
<accession>A0A5N5W1I0</accession>
<evidence type="ECO:0000256" key="1">
    <source>
        <dbReference type="SAM" id="MobiDB-lite"/>
    </source>
</evidence>
<protein>
    <submittedName>
        <fullName evidence="2">Uncharacterized protein</fullName>
    </submittedName>
</protein>
<dbReference type="AlphaFoldDB" id="A0A5N5W1I0"/>
<organism evidence="2 3">
    <name type="scientific">Streptomyces mobaraensis</name>
    <name type="common">Streptoverticillium mobaraense</name>
    <dbReference type="NCBI Taxonomy" id="35621"/>
    <lineage>
        <taxon>Bacteria</taxon>
        <taxon>Bacillati</taxon>
        <taxon>Actinomycetota</taxon>
        <taxon>Actinomycetes</taxon>
        <taxon>Kitasatosporales</taxon>
        <taxon>Streptomycetaceae</taxon>
        <taxon>Streptomyces</taxon>
    </lineage>
</organism>
<comment type="caution">
    <text evidence="2">The sequence shown here is derived from an EMBL/GenBank/DDBJ whole genome shotgun (WGS) entry which is preliminary data.</text>
</comment>
<evidence type="ECO:0000313" key="3">
    <source>
        <dbReference type="Proteomes" id="UP000327000"/>
    </source>
</evidence>
<sequence length="455" mass="49264">MSVLSATLGPESRGLPLWARPDGGSAPVGRDAVGIAQGLLCTAVVEAAPAGTWDVHELVNKAVLYYGNKAAPGASWDTKAAVGATLLSGQIAARTIQRVVRAHPAAGRDATLGPMVDQAVSRMWAPWKPTLPPSGEPAAGLRMLRHVRSLGYHRDVHPGLEWLAKTLACPSDLYQRHLRRLSDVVVNYHLRNEKRGGPDSYLAQSLTAYLSFQEAGTEPVREEEPNEDAPTAGETTSDVVRMPEQVEEQYLWRLCQHLATHPIRAADATTPWVITAARWSRRAAPPGSDHLLDVPLPRLHAVALEAGLPLPTDAELDADAPACHNALAITLAAFAVIVHHGKHPEMKSWGLAHSAGTGRPIDAALAAATDPMAADRTLRHLQRRDPRGYLYLLRDCASSPHWIDLRTVAALAYTRARRRSSLRCNPTGHWPWAGGENGSWDPVVELARGYHAARS</sequence>